<gene>
    <name evidence="4" type="ORF">BJY14_007905</name>
</gene>
<evidence type="ECO:0000313" key="4">
    <source>
        <dbReference type="EMBL" id="NYD51922.1"/>
    </source>
</evidence>
<comment type="similarity">
    <text evidence="1">Belongs to the PrpD family.</text>
</comment>
<dbReference type="InterPro" id="IPR042188">
    <property type="entry name" value="MmgE/PrpD_sf_2"/>
</dbReference>
<feature type="domain" description="MmgE/PrpD C-terminal" evidence="3">
    <location>
        <begin position="271"/>
        <end position="420"/>
    </location>
</feature>
<dbReference type="RefSeq" id="WP_179848209.1">
    <property type="nucleotide sequence ID" value="NZ_JACCBA010000001.1"/>
</dbReference>
<evidence type="ECO:0000259" key="2">
    <source>
        <dbReference type="Pfam" id="PF03972"/>
    </source>
</evidence>
<protein>
    <submittedName>
        <fullName evidence="4">2-methylcitrate dehydratase PrpD</fullName>
    </submittedName>
</protein>
<organism evidence="4 5">
    <name type="scientific">Actinomadura luteofluorescens</name>
    <dbReference type="NCBI Taxonomy" id="46163"/>
    <lineage>
        <taxon>Bacteria</taxon>
        <taxon>Bacillati</taxon>
        <taxon>Actinomycetota</taxon>
        <taxon>Actinomycetes</taxon>
        <taxon>Streptosporangiales</taxon>
        <taxon>Thermomonosporaceae</taxon>
        <taxon>Actinomadura</taxon>
    </lineage>
</organism>
<proteinExistence type="inferred from homology"/>
<keyword evidence="5" id="KW-1185">Reference proteome</keyword>
<evidence type="ECO:0000256" key="1">
    <source>
        <dbReference type="ARBA" id="ARBA00006174"/>
    </source>
</evidence>
<dbReference type="Gene3D" id="1.10.4100.10">
    <property type="entry name" value="2-methylcitrate dehydratase PrpD"/>
    <property type="match status" value="1"/>
</dbReference>
<accession>A0A7Y9JJW4</accession>
<dbReference type="InterPro" id="IPR045337">
    <property type="entry name" value="MmgE_PrpD_C"/>
</dbReference>
<dbReference type="PANTHER" id="PTHR16943">
    <property type="entry name" value="2-METHYLCITRATE DEHYDRATASE-RELATED"/>
    <property type="match status" value="1"/>
</dbReference>
<evidence type="ECO:0000259" key="3">
    <source>
        <dbReference type="Pfam" id="PF19305"/>
    </source>
</evidence>
<dbReference type="GO" id="GO:0016829">
    <property type="term" value="F:lyase activity"/>
    <property type="evidence" value="ECO:0007669"/>
    <property type="project" value="InterPro"/>
</dbReference>
<dbReference type="Pfam" id="PF03972">
    <property type="entry name" value="MmgE_PrpD_N"/>
    <property type="match status" value="1"/>
</dbReference>
<name>A0A7Y9JJW4_9ACTN</name>
<dbReference type="Gene3D" id="3.30.1330.120">
    <property type="entry name" value="2-methylcitrate dehydratase PrpD"/>
    <property type="match status" value="1"/>
</dbReference>
<dbReference type="Pfam" id="PF19305">
    <property type="entry name" value="MmgE_PrpD_C"/>
    <property type="match status" value="1"/>
</dbReference>
<dbReference type="EMBL" id="JACCBA010000001">
    <property type="protein sequence ID" value="NYD51922.1"/>
    <property type="molecule type" value="Genomic_DNA"/>
</dbReference>
<dbReference type="InterPro" id="IPR045336">
    <property type="entry name" value="MmgE_PrpD_N"/>
</dbReference>
<dbReference type="Proteomes" id="UP000529783">
    <property type="component" value="Unassembled WGS sequence"/>
</dbReference>
<dbReference type="SUPFAM" id="SSF103378">
    <property type="entry name" value="2-methylcitrate dehydratase PrpD"/>
    <property type="match status" value="1"/>
</dbReference>
<evidence type="ECO:0000313" key="5">
    <source>
        <dbReference type="Proteomes" id="UP000529783"/>
    </source>
</evidence>
<dbReference type="InterPro" id="IPR005656">
    <property type="entry name" value="MmgE_PrpD"/>
</dbReference>
<dbReference type="AlphaFoldDB" id="A0A7Y9JJW4"/>
<sequence>MTTGDAPSYEELAEVVLDAASQRLPAEVEKAACRTLFNVLAVAVGASGSPEVTRLSAALAAPIGVPAAPGVDGNASPVGAALLTGFAAHLDDFDDTHLETVIHPGASVLGAAWAAGWPAGASGRDLLAAFALGCEVQLRLGLAVSPEHYDRGWHITGTCGVVGAAVTAGLLGAPGRDRLAAALRLASLQTLGHREAFGTEVKPFHAGKAAAGGVLAAAEAARGRFTAGAADVLPDTGGLLRALAPGGRSPGRLLDGFGTRWELADNTFKPYPCGIVAHPGIDAAVGAHDRGVAPADVVRIRYRCHPLVPELMGRLDPQTGLQARFSAVHGVAAGLARGTGGLAEFGDAAAADPVLARLRARVDLCPEPRMPRDSAVLEIHTGDGGTVVSAVEHARGSLLRPLTDDELIGKAETLAPGRAQAIWDAVARLGEGSGPGTVQALLEETRREVVAR</sequence>
<dbReference type="InterPro" id="IPR042183">
    <property type="entry name" value="MmgE/PrpD_sf_1"/>
</dbReference>
<dbReference type="PANTHER" id="PTHR16943:SF8">
    <property type="entry name" value="2-METHYLCITRATE DEHYDRATASE"/>
    <property type="match status" value="1"/>
</dbReference>
<feature type="domain" description="MmgE/PrpD N-terminal" evidence="2">
    <location>
        <begin position="10"/>
        <end position="246"/>
    </location>
</feature>
<reference evidence="4 5" key="1">
    <citation type="submission" date="2020-07" db="EMBL/GenBank/DDBJ databases">
        <title>Sequencing the genomes of 1000 actinobacteria strains.</title>
        <authorList>
            <person name="Klenk H.-P."/>
        </authorList>
    </citation>
    <scope>NUCLEOTIDE SEQUENCE [LARGE SCALE GENOMIC DNA]</scope>
    <source>
        <strain evidence="4 5">DSM 40398</strain>
    </source>
</reference>
<comment type="caution">
    <text evidence="4">The sequence shown here is derived from an EMBL/GenBank/DDBJ whole genome shotgun (WGS) entry which is preliminary data.</text>
</comment>
<dbReference type="InterPro" id="IPR036148">
    <property type="entry name" value="MmgE/PrpD_sf"/>
</dbReference>